<feature type="transmembrane region" description="Helical" evidence="1">
    <location>
        <begin position="68"/>
        <end position="88"/>
    </location>
</feature>
<keyword evidence="3" id="KW-1185">Reference proteome</keyword>
<evidence type="ECO:0000256" key="1">
    <source>
        <dbReference type="SAM" id="Phobius"/>
    </source>
</evidence>
<organism evidence="2 3">
    <name type="scientific">Loigolactobacillus coryniformis subsp. torquens DSM 20004 = KCTC 3535</name>
    <dbReference type="NCBI Taxonomy" id="1423822"/>
    <lineage>
        <taxon>Bacteria</taxon>
        <taxon>Bacillati</taxon>
        <taxon>Bacillota</taxon>
        <taxon>Bacilli</taxon>
        <taxon>Lactobacillales</taxon>
        <taxon>Lactobacillaceae</taxon>
        <taxon>Loigolactobacillus</taxon>
    </lineage>
</organism>
<evidence type="ECO:0000313" key="2">
    <source>
        <dbReference type="EMBL" id="ATO42564.1"/>
    </source>
</evidence>
<dbReference type="AlphaFoldDB" id="A0A2D1KKD5"/>
<proteinExistence type="predicted"/>
<dbReference type="Proteomes" id="UP000223559">
    <property type="component" value="Chromosome"/>
</dbReference>
<reference evidence="2 3" key="1">
    <citation type="submission" date="2016-10" db="EMBL/GenBank/DDBJ databases">
        <title>The whole genome sequencing and assembly of L. cotyniformis subsp. torquens DSM 20004 strain.</title>
        <authorList>
            <person name="Park M.-K."/>
            <person name="Lee Y.-J."/>
            <person name="Yi H."/>
            <person name="Bahn Y.-S."/>
            <person name="Kim J.F."/>
            <person name="Lee D.-W."/>
        </authorList>
    </citation>
    <scope>NUCLEOTIDE SEQUENCE [LARGE SCALE GENOMIC DNA]</scope>
    <source>
        <strain evidence="2 3">DSM 20004</strain>
    </source>
</reference>
<name>A0A2D1KKD5_9LACO</name>
<protein>
    <submittedName>
        <fullName evidence="2">Uncharacterized protein</fullName>
    </submittedName>
</protein>
<sequence length="188" mass="22154">MINLVLLVTWFTIRFIIRKKNFLFKIIWLVDLTFILYAGSVFGMYILSMPYAEAIRLDGFDRYMSSVVILDLFIGAMALAIAIDQSFFEQRFEKRDLRSFSSIITKNLYQMSAFLLLIFSIIMMYSESNGIKFTNHISQNELPVQLTRISRPQTKLNQKKYCWLIRILRTWIVIMQVMWAATTTLLTN</sequence>
<feature type="transmembrane region" description="Helical" evidence="1">
    <location>
        <begin position="108"/>
        <end position="126"/>
    </location>
</feature>
<dbReference type="KEGG" id="lcy:LC20004_00915"/>
<keyword evidence="1" id="KW-0472">Membrane</keyword>
<dbReference type="EMBL" id="CP017697">
    <property type="protein sequence ID" value="ATO42564.1"/>
    <property type="molecule type" value="Genomic_DNA"/>
</dbReference>
<feature type="transmembrane region" description="Helical" evidence="1">
    <location>
        <begin position="161"/>
        <end position="181"/>
    </location>
</feature>
<accession>A0A2D1KKD5</accession>
<dbReference type="RefSeq" id="WP_050798451.1">
    <property type="nucleotide sequence ID" value="NZ_AZDC01000163.1"/>
</dbReference>
<keyword evidence="1" id="KW-0812">Transmembrane</keyword>
<feature type="transmembrane region" description="Helical" evidence="1">
    <location>
        <begin position="26"/>
        <end position="47"/>
    </location>
</feature>
<evidence type="ECO:0000313" key="3">
    <source>
        <dbReference type="Proteomes" id="UP000223559"/>
    </source>
</evidence>
<gene>
    <name evidence="2" type="ORF">LC20004_00915</name>
</gene>
<keyword evidence="1" id="KW-1133">Transmembrane helix</keyword>